<proteinExistence type="predicted"/>
<dbReference type="EMBL" id="JANUGV010000002">
    <property type="protein sequence ID" value="MCS0608575.1"/>
    <property type="molecule type" value="Genomic_DNA"/>
</dbReference>
<evidence type="ECO:0000313" key="1">
    <source>
        <dbReference type="EMBL" id="MCS0608575.1"/>
    </source>
</evidence>
<evidence type="ECO:0000313" key="2">
    <source>
        <dbReference type="Proteomes" id="UP001205861"/>
    </source>
</evidence>
<keyword evidence="2" id="KW-1185">Reference proteome</keyword>
<sequence length="65" mass="6871">MEMFRNMEVVLMLCFGLICAAALVVQPRGDGEAARAQAGLDGAQVPVVIVTGKRLSPAQKASLDR</sequence>
<comment type="caution">
    <text evidence="1">The sequence shown here is derived from an EMBL/GenBank/DDBJ whole genome shotgun (WGS) entry which is preliminary data.</text>
</comment>
<organism evidence="1 2">
    <name type="scientific">Massilia solisilvae</name>
    <dbReference type="NCBI Taxonomy" id="1811225"/>
    <lineage>
        <taxon>Bacteria</taxon>
        <taxon>Pseudomonadati</taxon>
        <taxon>Pseudomonadota</taxon>
        <taxon>Betaproteobacteria</taxon>
        <taxon>Burkholderiales</taxon>
        <taxon>Oxalobacteraceae</taxon>
        <taxon>Telluria group</taxon>
        <taxon>Massilia</taxon>
    </lineage>
</organism>
<protein>
    <submittedName>
        <fullName evidence="1">Uncharacterized protein</fullName>
    </submittedName>
</protein>
<name>A0ABT2BJ94_9BURK</name>
<gene>
    <name evidence="1" type="ORF">NX773_10415</name>
</gene>
<dbReference type="Proteomes" id="UP001205861">
    <property type="component" value="Unassembled WGS sequence"/>
</dbReference>
<dbReference type="RefSeq" id="WP_258856261.1">
    <property type="nucleotide sequence ID" value="NZ_JANUGV010000002.1"/>
</dbReference>
<accession>A0ABT2BJ94</accession>
<reference evidence="1 2" key="1">
    <citation type="submission" date="2022-08" db="EMBL/GenBank/DDBJ databases">
        <title>Reclassification of Massilia species as members of the genera Telluria, Duganella, Pseudoduganella, Mokoshia gen. nov. and Zemynaea gen. nov. using orthogonal and non-orthogonal genome-based approaches.</title>
        <authorList>
            <person name="Bowman J.P."/>
        </authorList>
    </citation>
    <scope>NUCLEOTIDE SEQUENCE [LARGE SCALE GENOMIC DNA]</scope>
    <source>
        <strain evidence="1 2">JCM 31607</strain>
    </source>
</reference>